<dbReference type="PANTHER" id="PTHR12271:SF40">
    <property type="entry name" value="POLY(A) RNA POLYMERASE GLD2"/>
    <property type="match status" value="1"/>
</dbReference>
<proteinExistence type="predicted"/>
<feature type="region of interest" description="Disordered" evidence="1">
    <location>
        <begin position="119"/>
        <end position="180"/>
    </location>
</feature>
<feature type="compositionally biased region" description="Basic and acidic residues" evidence="1">
    <location>
        <begin position="410"/>
        <end position="420"/>
    </location>
</feature>
<gene>
    <name evidence="2" type="ORF">BLNAU_1752</name>
</gene>
<evidence type="ECO:0008006" key="4">
    <source>
        <dbReference type="Google" id="ProtNLM"/>
    </source>
</evidence>
<evidence type="ECO:0000313" key="2">
    <source>
        <dbReference type="EMBL" id="KAK2963219.1"/>
    </source>
</evidence>
<feature type="compositionally biased region" description="Acidic residues" evidence="1">
    <location>
        <begin position="127"/>
        <end position="140"/>
    </location>
</feature>
<feature type="compositionally biased region" description="Polar residues" evidence="1">
    <location>
        <begin position="424"/>
        <end position="437"/>
    </location>
</feature>
<evidence type="ECO:0000313" key="3">
    <source>
        <dbReference type="Proteomes" id="UP001281761"/>
    </source>
</evidence>
<evidence type="ECO:0000256" key="1">
    <source>
        <dbReference type="SAM" id="MobiDB-lite"/>
    </source>
</evidence>
<dbReference type="Gene3D" id="3.30.460.10">
    <property type="entry name" value="Beta Polymerase, domain 2"/>
    <property type="match status" value="1"/>
</dbReference>
<dbReference type="Proteomes" id="UP001281761">
    <property type="component" value="Unassembled WGS sequence"/>
</dbReference>
<feature type="compositionally biased region" description="Polar residues" evidence="1">
    <location>
        <begin position="143"/>
        <end position="154"/>
    </location>
</feature>
<dbReference type="PANTHER" id="PTHR12271">
    <property type="entry name" value="POLY A POLYMERASE CID PAP -RELATED"/>
    <property type="match status" value="1"/>
</dbReference>
<comment type="caution">
    <text evidence="2">The sequence shown here is derived from an EMBL/GenBank/DDBJ whole genome shotgun (WGS) entry which is preliminary data.</text>
</comment>
<sequence length="666" mass="75538">MNHRLSFLNWLNSSFQIQLEQSRFPPFSGIQCMMFGSSFTGLGTKDCDIDIYCNCGIQFSSNDGNLDLDSLSKLLNLEETQETVESKKSSQIVSSDADFSIDPTFLALPELGQTITTRPSFIVDKTESDDSTPEESDSDDITFNTPDVTRSAIQPESPVAGSASPFPPPTPSPNRIEKHTPDHDLALHSLETLQFLLSKSLSSFAKSQLVERLTQQHSDAIAPNGKLSLDKLNQKDTKEFHMVSDLKFWQKQIHLIPARVPILRFTPPPPFSIPSTDRPKERKITKSATDQIKAFFSSFKTHYTTNTSSDPPLPSISQCDIVISGPDGVASSAAILNLFDSPPEEDIHGTGLLLREYLFIIKLWAKKRGVSDAAQGFPSAYMICVMGLHWIRVWEEWKRRRREKKIRKMEKKEKKKKNEDATTTEEPASKTASDQQPNEPPASDTIRFYLSVLVYGFFFYFGWVHEYVNRPDLPNQQNYADGRGVNWQTLQTTIMSDLNSSRGRNGEKLKNDEAPLYYFSHKVTQHRYQPTALLLLHHDRARFSSSIGSLIPSIDTVCVQKGTLIRSVDGYQLSAFVSECRRAENMIRRQLQLDSPPQITMTKQPLEWREFGDYINTIHQVCLMNESTFRQIRKILTMNPFEILDQTLHPTPLVDFVNSVLFGSSF</sequence>
<dbReference type="SUPFAM" id="SSF81301">
    <property type="entry name" value="Nucleotidyltransferase"/>
    <property type="match status" value="1"/>
</dbReference>
<feature type="region of interest" description="Disordered" evidence="1">
    <location>
        <begin position="406"/>
        <end position="441"/>
    </location>
</feature>
<name>A0ABQ9YHI7_9EUKA</name>
<accession>A0ABQ9YHI7</accession>
<keyword evidence="3" id="KW-1185">Reference proteome</keyword>
<reference evidence="2 3" key="1">
    <citation type="journal article" date="2022" name="bioRxiv">
        <title>Genomics of Preaxostyla Flagellates Illuminates Evolutionary Transitions and the Path Towards Mitochondrial Loss.</title>
        <authorList>
            <person name="Novak L.V.F."/>
            <person name="Treitli S.C."/>
            <person name="Pyrih J."/>
            <person name="Halakuc P."/>
            <person name="Pipaliya S.V."/>
            <person name="Vacek V."/>
            <person name="Brzon O."/>
            <person name="Soukal P."/>
            <person name="Eme L."/>
            <person name="Dacks J.B."/>
            <person name="Karnkowska A."/>
            <person name="Elias M."/>
            <person name="Hampl V."/>
        </authorList>
    </citation>
    <scope>NUCLEOTIDE SEQUENCE [LARGE SCALE GENOMIC DNA]</scope>
    <source>
        <strain evidence="2">NAU3</strain>
        <tissue evidence="2">Gut</tissue>
    </source>
</reference>
<dbReference type="InterPro" id="IPR043519">
    <property type="entry name" value="NT_sf"/>
</dbReference>
<dbReference type="Gene3D" id="1.10.1410.10">
    <property type="match status" value="1"/>
</dbReference>
<dbReference type="EMBL" id="JARBJD010000007">
    <property type="protein sequence ID" value="KAK2963219.1"/>
    <property type="molecule type" value="Genomic_DNA"/>
</dbReference>
<protein>
    <recommendedName>
        <fullName evidence="4">Polymerase nucleotidyl transferase domain-containing protein</fullName>
    </recommendedName>
</protein>
<dbReference type="SUPFAM" id="SSF81631">
    <property type="entry name" value="PAP/OAS1 substrate-binding domain"/>
    <property type="match status" value="1"/>
</dbReference>
<organism evidence="2 3">
    <name type="scientific">Blattamonas nauphoetae</name>
    <dbReference type="NCBI Taxonomy" id="2049346"/>
    <lineage>
        <taxon>Eukaryota</taxon>
        <taxon>Metamonada</taxon>
        <taxon>Preaxostyla</taxon>
        <taxon>Oxymonadida</taxon>
        <taxon>Blattamonas</taxon>
    </lineage>
</organism>